<evidence type="ECO:0000313" key="6">
    <source>
        <dbReference type="Proteomes" id="UP000094296"/>
    </source>
</evidence>
<gene>
    <name evidence="5" type="ORF">BHF68_08135</name>
</gene>
<accession>A0A1E5G131</accession>
<keyword evidence="2" id="KW-0812">Transmembrane</keyword>
<feature type="region of interest" description="Disordered" evidence="1">
    <location>
        <begin position="592"/>
        <end position="627"/>
    </location>
</feature>
<organism evidence="5 6">
    <name type="scientific">Desulfuribacillus alkaliarsenatis</name>
    <dbReference type="NCBI Taxonomy" id="766136"/>
    <lineage>
        <taxon>Bacteria</taxon>
        <taxon>Bacillati</taxon>
        <taxon>Bacillota</taxon>
        <taxon>Desulfuribacillia</taxon>
        <taxon>Desulfuribacillales</taxon>
        <taxon>Desulfuribacillaceae</taxon>
        <taxon>Desulfuribacillus</taxon>
    </lineage>
</organism>
<protein>
    <recommendedName>
        <fullName evidence="7">DUF2207 domain-containing protein</fullName>
    </recommendedName>
</protein>
<comment type="caution">
    <text evidence="5">The sequence shown here is derived from an EMBL/GenBank/DDBJ whole genome shotgun (WGS) entry which is preliminary data.</text>
</comment>
<keyword evidence="2" id="KW-1133">Transmembrane helix</keyword>
<evidence type="ECO:0000259" key="4">
    <source>
        <dbReference type="Pfam" id="PF20990"/>
    </source>
</evidence>
<feature type="domain" description="DUF2207" evidence="3">
    <location>
        <begin position="37"/>
        <end position="218"/>
    </location>
</feature>
<feature type="transmembrane region" description="Helical" evidence="2">
    <location>
        <begin position="440"/>
        <end position="458"/>
    </location>
</feature>
<sequence>MYRYKWLLQLTIIVAIAMFTLLSFAEHAEARSYSFPELNIEAEILEDGSMLVTEERTANFNGSFYGLYQWIYTQPGEEIVDIIVLENGQPYEFNPGTEFGPPGTYLVDSQPESVYIDWSFEATDEQRTFTLQYRVLNVVRVHEDVAELYYQFIGDDWEVGVEQVEINLKLPEGAQENDIRAWGHGPLHGNVTINNTQLVTWDIDRLSARASLTGRVTFPVELVPAATNKTGELALPLILEQEQKWADEANKRREQARVNWILVPIIFITGLVYSIIMWSRHGKAYKASFEGDYYRELPGAYTPAELGCLWRFDNVRAEDFTATIMDLARRGYFSIEETTRDVKGLFRTTEAIDYKLTLHPSKSIKDTDLLDHEQRVLQLLFEDVATDNKTVTFHELETYSEKHDKAFMKFWDAWKKKVQKQARSHRFFEAPSSGNVGKHAIAGVVGFILGIIIMIWQIAIDGQFIAASIALIIASVIYIISLIFHQRRSREGQEQYVKWQAFRRFLQHFSNMDRHDIPSLVVWEHYLVYAIPLGVAKKVIEQLQLVYPNLQQDNYRFGHGWYYYNVHAMNQASLGNNIDNMTTTISQSVQKSISTATSQTSSGSGGGGGFSGGGGGGFSGGGGGGAR</sequence>
<keyword evidence="6" id="KW-1185">Reference proteome</keyword>
<dbReference type="InterPro" id="IPR048389">
    <property type="entry name" value="YciQ-like_C"/>
</dbReference>
<feature type="transmembrane region" description="Helical" evidence="2">
    <location>
        <begin position="260"/>
        <end position="278"/>
    </location>
</feature>
<evidence type="ECO:0000313" key="5">
    <source>
        <dbReference type="EMBL" id="OEF96603.1"/>
    </source>
</evidence>
<dbReference type="EMBL" id="MIJE01000031">
    <property type="protein sequence ID" value="OEF96603.1"/>
    <property type="molecule type" value="Genomic_DNA"/>
</dbReference>
<feature type="transmembrane region" description="Helical" evidence="2">
    <location>
        <begin position="464"/>
        <end position="484"/>
    </location>
</feature>
<dbReference type="STRING" id="766136.BHF68_08135"/>
<dbReference type="Pfam" id="PF09972">
    <property type="entry name" value="DUF2207"/>
    <property type="match status" value="1"/>
</dbReference>
<reference evidence="5 6" key="1">
    <citation type="submission" date="2016-09" db="EMBL/GenBank/DDBJ databases">
        <title>Draft genome sequence for the type strain of Desulfuribacillus alkaliarsenatis AHT28, an obligately anaerobic, sulfidogenic bacterium isolated from Russian soda lake sediments.</title>
        <authorList>
            <person name="Abin C.A."/>
            <person name="Hollibaugh J.T."/>
        </authorList>
    </citation>
    <scope>NUCLEOTIDE SEQUENCE [LARGE SCALE GENOMIC DNA]</scope>
    <source>
        <strain evidence="5 6">AHT28</strain>
    </source>
</reference>
<proteinExistence type="predicted"/>
<keyword evidence="2" id="KW-0472">Membrane</keyword>
<dbReference type="InterPro" id="IPR018702">
    <property type="entry name" value="DUF2207"/>
</dbReference>
<evidence type="ECO:0000256" key="1">
    <source>
        <dbReference type="SAM" id="MobiDB-lite"/>
    </source>
</evidence>
<dbReference type="RefSeq" id="WP_069643612.1">
    <property type="nucleotide sequence ID" value="NZ_MIJE01000031.1"/>
</dbReference>
<evidence type="ECO:0000256" key="2">
    <source>
        <dbReference type="SAM" id="Phobius"/>
    </source>
</evidence>
<dbReference type="AlphaFoldDB" id="A0A1E5G131"/>
<dbReference type="Proteomes" id="UP000094296">
    <property type="component" value="Unassembled WGS sequence"/>
</dbReference>
<evidence type="ECO:0008006" key="7">
    <source>
        <dbReference type="Google" id="ProtNLM"/>
    </source>
</evidence>
<feature type="domain" description="Predicted membrane protein YciQ-like C-terminal" evidence="4">
    <location>
        <begin position="291"/>
        <end position="543"/>
    </location>
</feature>
<name>A0A1E5G131_9FIRM</name>
<evidence type="ECO:0000259" key="3">
    <source>
        <dbReference type="Pfam" id="PF09972"/>
    </source>
</evidence>
<dbReference type="Pfam" id="PF20990">
    <property type="entry name" value="DUF2207_C"/>
    <property type="match status" value="1"/>
</dbReference>
<feature type="compositionally biased region" description="Gly residues" evidence="1">
    <location>
        <begin position="603"/>
        <end position="627"/>
    </location>
</feature>